<dbReference type="InterPro" id="IPR025322">
    <property type="entry name" value="PADRE_dom"/>
</dbReference>
<name>A0A9R0JKH2_SPIOL</name>
<dbReference type="AlphaFoldDB" id="A0A9R0JKH2"/>
<proteinExistence type="predicted"/>
<dbReference type="Pfam" id="PF14009">
    <property type="entry name" value="PADRE"/>
    <property type="match status" value="1"/>
</dbReference>
<accession>A0A9R0JKH2</accession>
<dbReference type="PANTHER" id="PTHR33148:SF6">
    <property type="entry name" value="DUF4228 DOMAIN-CONTAINING PROTEIN"/>
    <property type="match status" value="1"/>
</dbReference>
<reference evidence="1" key="1">
    <citation type="journal article" date="2021" name="Nat. Commun.">
        <title>Genomic analyses provide insights into spinach domestication and the genetic basis of agronomic traits.</title>
        <authorList>
            <person name="Cai X."/>
            <person name="Sun X."/>
            <person name="Xu C."/>
            <person name="Sun H."/>
            <person name="Wang X."/>
            <person name="Ge C."/>
            <person name="Zhang Z."/>
            <person name="Wang Q."/>
            <person name="Fei Z."/>
            <person name="Jiao C."/>
            <person name="Wang Q."/>
        </authorList>
    </citation>
    <scope>NUCLEOTIDE SEQUENCE [LARGE SCALE GENOMIC DNA]</scope>
    <source>
        <strain evidence="1">cv. Varoflay</strain>
    </source>
</reference>
<dbReference type="GeneID" id="110777793"/>
<keyword evidence="1" id="KW-1185">Reference proteome</keyword>
<dbReference type="RefSeq" id="XP_021838075.1">
    <property type="nucleotide sequence ID" value="XM_021982383.2"/>
</dbReference>
<dbReference type="OrthoDB" id="676555at2759"/>
<evidence type="ECO:0000313" key="2">
    <source>
        <dbReference type="RefSeq" id="XP_021838075.1"/>
    </source>
</evidence>
<protein>
    <submittedName>
        <fullName evidence="2">Uncharacterized protein At1g66480-like</fullName>
    </submittedName>
</protein>
<sequence length="230" mass="25646">MGNNMGGGSSKSAKIMKINGENFKLKIPVKVFDVIKDYPDHILLDSEEFLRFNLRAKPLNPEDELKPRKIYLLVELPKFPLNNQSPLRKVRSSVLASTATNRDVMMMKKESRRSASDDLTILTRSTAADFVDVDDGGDGSSPVGPTRVKMRLSKARVQKIMEESGDDNLEAAKRIIRLCLKENAAVSSGDVAVEEIESDEDVKVETHCLNVYGMCSPCSIYRSKYKKLTS</sequence>
<dbReference type="KEGG" id="soe:110777793"/>
<reference evidence="2" key="2">
    <citation type="submission" date="2025-08" db="UniProtKB">
        <authorList>
            <consortium name="RefSeq"/>
        </authorList>
    </citation>
    <scope>IDENTIFICATION</scope>
    <source>
        <tissue evidence="2">Leaf</tissue>
    </source>
</reference>
<organism evidence="1 2">
    <name type="scientific">Spinacia oleracea</name>
    <name type="common">Spinach</name>
    <dbReference type="NCBI Taxonomy" id="3562"/>
    <lineage>
        <taxon>Eukaryota</taxon>
        <taxon>Viridiplantae</taxon>
        <taxon>Streptophyta</taxon>
        <taxon>Embryophyta</taxon>
        <taxon>Tracheophyta</taxon>
        <taxon>Spermatophyta</taxon>
        <taxon>Magnoliopsida</taxon>
        <taxon>eudicotyledons</taxon>
        <taxon>Gunneridae</taxon>
        <taxon>Pentapetalae</taxon>
        <taxon>Caryophyllales</taxon>
        <taxon>Chenopodiaceae</taxon>
        <taxon>Chenopodioideae</taxon>
        <taxon>Anserineae</taxon>
        <taxon>Spinacia</taxon>
    </lineage>
</organism>
<dbReference type="Proteomes" id="UP000813463">
    <property type="component" value="Chromosome 1"/>
</dbReference>
<dbReference type="PANTHER" id="PTHR33148">
    <property type="entry name" value="PLASTID MOVEMENT IMPAIRED PROTEIN-RELATED"/>
    <property type="match status" value="1"/>
</dbReference>
<gene>
    <name evidence="2" type="primary">LOC110777793</name>
</gene>
<evidence type="ECO:0000313" key="1">
    <source>
        <dbReference type="Proteomes" id="UP000813463"/>
    </source>
</evidence>